<dbReference type="PANTHER" id="PTHR17630">
    <property type="entry name" value="DIENELACTONE HYDROLASE"/>
    <property type="match status" value="1"/>
</dbReference>
<name>A0AAD7GZ99_MYCRO</name>
<evidence type="ECO:0000313" key="2">
    <source>
        <dbReference type="EMBL" id="KAJ7708656.1"/>
    </source>
</evidence>
<dbReference type="AlphaFoldDB" id="A0AAD7GZ99"/>
<feature type="domain" description="Dienelactone hydrolase" evidence="1">
    <location>
        <begin position="28"/>
        <end position="193"/>
    </location>
</feature>
<dbReference type="GO" id="GO:0016787">
    <property type="term" value="F:hydrolase activity"/>
    <property type="evidence" value="ECO:0007669"/>
    <property type="project" value="UniProtKB-KW"/>
</dbReference>
<gene>
    <name evidence="2" type="ORF">B0H17DRAFT_1030371</name>
</gene>
<evidence type="ECO:0000313" key="3">
    <source>
        <dbReference type="Proteomes" id="UP001221757"/>
    </source>
</evidence>
<dbReference type="Gene3D" id="3.40.50.1820">
    <property type="entry name" value="alpha/beta hydrolase"/>
    <property type="match status" value="1"/>
</dbReference>
<proteinExistence type="predicted"/>
<organism evidence="2 3">
    <name type="scientific">Mycena rosella</name>
    <name type="common">Pink bonnet</name>
    <name type="synonym">Agaricus rosellus</name>
    <dbReference type="NCBI Taxonomy" id="1033263"/>
    <lineage>
        <taxon>Eukaryota</taxon>
        <taxon>Fungi</taxon>
        <taxon>Dikarya</taxon>
        <taxon>Basidiomycota</taxon>
        <taxon>Agaricomycotina</taxon>
        <taxon>Agaricomycetes</taxon>
        <taxon>Agaricomycetidae</taxon>
        <taxon>Agaricales</taxon>
        <taxon>Marasmiineae</taxon>
        <taxon>Mycenaceae</taxon>
        <taxon>Mycena</taxon>
    </lineage>
</organism>
<comment type="caution">
    <text evidence="2">The sequence shown here is derived from an EMBL/GenBank/DDBJ whole genome shotgun (WGS) entry which is preliminary data.</text>
</comment>
<keyword evidence="2" id="KW-0378">Hydrolase</keyword>
<accession>A0AAD7GZ99</accession>
<protein>
    <submittedName>
        <fullName evidence="2">Alpha/Beta hydrolase protein</fullName>
    </submittedName>
</protein>
<dbReference type="PANTHER" id="PTHR17630:SF44">
    <property type="entry name" value="PROTEIN AIM2"/>
    <property type="match status" value="1"/>
</dbReference>
<dbReference type="Pfam" id="PF01738">
    <property type="entry name" value="DLH"/>
    <property type="match status" value="1"/>
</dbReference>
<dbReference type="SUPFAM" id="SSF53474">
    <property type="entry name" value="alpha/beta-Hydrolases"/>
    <property type="match status" value="1"/>
</dbReference>
<dbReference type="EMBL" id="JARKIE010000003">
    <property type="protein sequence ID" value="KAJ7708656.1"/>
    <property type="molecule type" value="Genomic_DNA"/>
</dbReference>
<reference evidence="2" key="1">
    <citation type="submission" date="2023-03" db="EMBL/GenBank/DDBJ databases">
        <title>Massive genome expansion in bonnet fungi (Mycena s.s.) driven by repeated elements and novel gene families across ecological guilds.</title>
        <authorList>
            <consortium name="Lawrence Berkeley National Laboratory"/>
            <person name="Harder C.B."/>
            <person name="Miyauchi S."/>
            <person name="Viragh M."/>
            <person name="Kuo A."/>
            <person name="Thoen E."/>
            <person name="Andreopoulos B."/>
            <person name="Lu D."/>
            <person name="Skrede I."/>
            <person name="Drula E."/>
            <person name="Henrissat B."/>
            <person name="Morin E."/>
            <person name="Kohler A."/>
            <person name="Barry K."/>
            <person name="LaButti K."/>
            <person name="Morin E."/>
            <person name="Salamov A."/>
            <person name="Lipzen A."/>
            <person name="Mereny Z."/>
            <person name="Hegedus B."/>
            <person name="Baldrian P."/>
            <person name="Stursova M."/>
            <person name="Weitz H."/>
            <person name="Taylor A."/>
            <person name="Grigoriev I.V."/>
            <person name="Nagy L.G."/>
            <person name="Martin F."/>
            <person name="Kauserud H."/>
        </authorList>
    </citation>
    <scope>NUCLEOTIDE SEQUENCE</scope>
    <source>
        <strain evidence="2">CBHHK067</strain>
    </source>
</reference>
<dbReference type="InterPro" id="IPR002925">
    <property type="entry name" value="Dienelactn_hydro"/>
</dbReference>
<keyword evidence="3" id="KW-1185">Reference proteome</keyword>
<dbReference type="Proteomes" id="UP001221757">
    <property type="component" value="Unassembled WGS sequence"/>
</dbReference>
<dbReference type="InterPro" id="IPR029058">
    <property type="entry name" value="AB_hydrolase_fold"/>
</dbReference>
<evidence type="ECO:0000259" key="1">
    <source>
        <dbReference type="Pfam" id="PF01738"/>
    </source>
</evidence>
<sequence length="228" mass="24611">MSFCADCFKAVVHEGTPKGEMVEIGGVQCYVAMPNVEYPKDKVVLFLTDACGLGLPNNKLLADDFARNGFKTIVPDLFSGDAVPESAFEPDAPPFDWQKWVTRHGAAETRPLLDAMVAALQDQHGVVAMAGTGYCFGGRYVFDLALEGIITVAAVAHPSLLKAPDDFEKYLATATAPLLINSCTIDQAFPPEMQAQADTILGDMNDPKVKAGKEGAFKATVDWFLEYL</sequence>